<name>A0ABR0QKX6_GOSAR</name>
<evidence type="ECO:0000259" key="1">
    <source>
        <dbReference type="Pfam" id="PF13456"/>
    </source>
</evidence>
<evidence type="ECO:0000313" key="2">
    <source>
        <dbReference type="EMBL" id="KAK5839966.1"/>
    </source>
</evidence>
<dbReference type="Pfam" id="PF13456">
    <property type="entry name" value="RVT_3"/>
    <property type="match status" value="1"/>
</dbReference>
<gene>
    <name evidence="2" type="ORF">PVK06_008826</name>
</gene>
<evidence type="ECO:0000313" key="3">
    <source>
        <dbReference type="Proteomes" id="UP001358586"/>
    </source>
</evidence>
<feature type="domain" description="RNase H type-1" evidence="1">
    <location>
        <begin position="5"/>
        <end position="59"/>
    </location>
</feature>
<organism evidence="2 3">
    <name type="scientific">Gossypium arboreum</name>
    <name type="common">Tree cotton</name>
    <name type="synonym">Gossypium nanking</name>
    <dbReference type="NCBI Taxonomy" id="29729"/>
    <lineage>
        <taxon>Eukaryota</taxon>
        <taxon>Viridiplantae</taxon>
        <taxon>Streptophyta</taxon>
        <taxon>Embryophyta</taxon>
        <taxon>Tracheophyta</taxon>
        <taxon>Spermatophyta</taxon>
        <taxon>Magnoliopsida</taxon>
        <taxon>eudicotyledons</taxon>
        <taxon>Gunneridae</taxon>
        <taxon>Pentapetalae</taxon>
        <taxon>rosids</taxon>
        <taxon>malvids</taxon>
        <taxon>Malvales</taxon>
        <taxon>Malvaceae</taxon>
        <taxon>Malvoideae</taxon>
        <taxon>Gossypium</taxon>
    </lineage>
</organism>
<dbReference type="Proteomes" id="UP001358586">
    <property type="component" value="Chromosome 3"/>
</dbReference>
<accession>A0ABR0QKX6</accession>
<sequence>MKADWAKIEAFYESLKMASNLNISKVIFESDCANLVNKVKKRGLDITIMGCCVNEACKIFDNSSNRVEDFMCKFVIDNRCNWSFKMDYPSKIHDIVMNGAINEF</sequence>
<protein>
    <recommendedName>
        <fullName evidence="1">RNase H type-1 domain-containing protein</fullName>
    </recommendedName>
</protein>
<proteinExistence type="predicted"/>
<dbReference type="InterPro" id="IPR002156">
    <property type="entry name" value="RNaseH_domain"/>
</dbReference>
<dbReference type="EMBL" id="JARKNE010000003">
    <property type="protein sequence ID" value="KAK5839966.1"/>
    <property type="molecule type" value="Genomic_DNA"/>
</dbReference>
<comment type="caution">
    <text evidence="2">The sequence shown here is derived from an EMBL/GenBank/DDBJ whole genome shotgun (WGS) entry which is preliminary data.</text>
</comment>
<reference evidence="2 3" key="1">
    <citation type="submission" date="2023-03" db="EMBL/GenBank/DDBJ databases">
        <title>WGS of Gossypium arboreum.</title>
        <authorList>
            <person name="Yu D."/>
        </authorList>
    </citation>
    <scope>NUCLEOTIDE SEQUENCE [LARGE SCALE GENOMIC DNA]</scope>
    <source>
        <tissue evidence="2">Leaf</tissue>
    </source>
</reference>
<keyword evidence="3" id="KW-1185">Reference proteome</keyword>